<keyword evidence="3" id="KW-1185">Reference proteome</keyword>
<reference evidence="3" key="1">
    <citation type="journal article" date="2011" name="Nat. Genet.">
        <title>The Arabidopsis lyrata genome sequence and the basis of rapid genome size change.</title>
        <authorList>
            <person name="Hu T.T."/>
            <person name="Pattyn P."/>
            <person name="Bakker E.G."/>
            <person name="Cao J."/>
            <person name="Cheng J.-F."/>
            <person name="Clark R.M."/>
            <person name="Fahlgren N."/>
            <person name="Fawcett J.A."/>
            <person name="Grimwood J."/>
            <person name="Gundlach H."/>
            <person name="Haberer G."/>
            <person name="Hollister J.D."/>
            <person name="Ossowski S."/>
            <person name="Ottilar R.P."/>
            <person name="Salamov A.A."/>
            <person name="Schneeberger K."/>
            <person name="Spannagl M."/>
            <person name="Wang X."/>
            <person name="Yang L."/>
            <person name="Nasrallah M.E."/>
            <person name="Bergelson J."/>
            <person name="Carrington J.C."/>
            <person name="Gaut B.S."/>
            <person name="Schmutz J."/>
            <person name="Mayer K.F.X."/>
            <person name="Van de Peer Y."/>
            <person name="Grigoriev I.V."/>
            <person name="Nordborg M."/>
            <person name="Weigel D."/>
            <person name="Guo Y.-L."/>
        </authorList>
    </citation>
    <scope>NUCLEOTIDE SEQUENCE [LARGE SCALE GENOMIC DNA]</scope>
    <source>
        <strain evidence="3">cv. MN47</strain>
    </source>
</reference>
<keyword evidence="1" id="KW-1133">Transmembrane helix</keyword>
<dbReference type="AlphaFoldDB" id="D7L7F9"/>
<dbReference type="Proteomes" id="UP000008694">
    <property type="component" value="Unassembled WGS sequence"/>
</dbReference>
<dbReference type="EMBL" id="GL348715">
    <property type="protein sequence ID" value="EFH62000.1"/>
    <property type="molecule type" value="Genomic_DNA"/>
</dbReference>
<evidence type="ECO:0000313" key="3">
    <source>
        <dbReference type="Proteomes" id="UP000008694"/>
    </source>
</evidence>
<sequence length="55" mass="6436">MGSLIRECVGFQQFPVATQEKLIEYFGVFLVNKGMLFLFLWCLSRFLGFSVVIRR</sequence>
<evidence type="ECO:0000256" key="1">
    <source>
        <dbReference type="SAM" id="Phobius"/>
    </source>
</evidence>
<keyword evidence="1" id="KW-0812">Transmembrane</keyword>
<proteinExistence type="predicted"/>
<gene>
    <name evidence="2" type="ORF">ARALYDRAFT_899220</name>
</gene>
<dbReference type="Gramene" id="scaffold_303190.1">
    <property type="protein sequence ID" value="scaffold_303190.1"/>
    <property type="gene ID" value="scaffold_303190.1"/>
</dbReference>
<dbReference type="HOGENOM" id="CLU_3035072_0_0_1"/>
<protein>
    <submittedName>
        <fullName evidence="2">Uncharacterized protein</fullName>
    </submittedName>
</protein>
<keyword evidence="1" id="KW-0472">Membrane</keyword>
<accession>D7L7F9</accession>
<evidence type="ECO:0000313" key="2">
    <source>
        <dbReference type="EMBL" id="EFH62000.1"/>
    </source>
</evidence>
<name>D7L7F9_ARALL</name>
<organism evidence="3">
    <name type="scientific">Arabidopsis lyrata subsp. lyrata</name>
    <name type="common">Lyre-leaved rock-cress</name>
    <dbReference type="NCBI Taxonomy" id="81972"/>
    <lineage>
        <taxon>Eukaryota</taxon>
        <taxon>Viridiplantae</taxon>
        <taxon>Streptophyta</taxon>
        <taxon>Embryophyta</taxon>
        <taxon>Tracheophyta</taxon>
        <taxon>Spermatophyta</taxon>
        <taxon>Magnoliopsida</taxon>
        <taxon>eudicotyledons</taxon>
        <taxon>Gunneridae</taxon>
        <taxon>Pentapetalae</taxon>
        <taxon>rosids</taxon>
        <taxon>malvids</taxon>
        <taxon>Brassicales</taxon>
        <taxon>Brassicaceae</taxon>
        <taxon>Camelineae</taxon>
        <taxon>Arabidopsis</taxon>
    </lineage>
</organism>
<feature type="transmembrane region" description="Helical" evidence="1">
    <location>
        <begin position="34"/>
        <end position="53"/>
    </location>
</feature>